<evidence type="ECO:0008006" key="3">
    <source>
        <dbReference type="Google" id="ProtNLM"/>
    </source>
</evidence>
<accession>A0A5A7SI62</accession>
<dbReference type="SUPFAM" id="SSF51679">
    <property type="entry name" value="Bacterial luciferase-like"/>
    <property type="match status" value="1"/>
</dbReference>
<dbReference type="Proteomes" id="UP000322244">
    <property type="component" value="Unassembled WGS sequence"/>
</dbReference>
<keyword evidence="2" id="KW-1185">Reference proteome</keyword>
<evidence type="ECO:0000313" key="1">
    <source>
        <dbReference type="EMBL" id="KAA0024417.1"/>
    </source>
</evidence>
<comment type="caution">
    <text evidence="1">The sequence shown here is derived from an EMBL/GenBank/DDBJ whole genome shotgun (WGS) entry which is preliminary data.</text>
</comment>
<proteinExistence type="predicted"/>
<gene>
    <name evidence="1" type="ORF">FOY51_00135</name>
</gene>
<dbReference type="RefSeq" id="WP_149428193.1">
    <property type="nucleotide sequence ID" value="NZ_VLNY01000001.1"/>
</dbReference>
<dbReference type="EMBL" id="VLNY01000001">
    <property type="protein sequence ID" value="KAA0024417.1"/>
    <property type="molecule type" value="Genomic_DNA"/>
</dbReference>
<sequence>MSSVTAVDTRLVRVAVELAGRGHHPALRGGLDPRSPLAQSDYWIELTGRDHTDPLDLVADPPNVVRIRAADLREAQRARADIRAEIAADGRDPDSVTVLLDVDTLIGPTAPDARRELAQLDSTLDRAKNDTVAYVGTASGLISLIADVQAAEVADGVTLRPLALPGTLELIVSDVIPWLESRGSTNHSDKLAEVLARFGAHAVKRAVAS</sequence>
<dbReference type="GO" id="GO:0016705">
    <property type="term" value="F:oxidoreductase activity, acting on paired donors, with incorporation or reduction of molecular oxygen"/>
    <property type="evidence" value="ECO:0007669"/>
    <property type="project" value="InterPro"/>
</dbReference>
<reference evidence="1 2" key="1">
    <citation type="submission" date="2019-07" db="EMBL/GenBank/DDBJ databases">
        <title>Rhodococcus cavernicolus sp. nov., isolated from a cave.</title>
        <authorList>
            <person name="Lee S.D."/>
        </authorList>
    </citation>
    <scope>NUCLEOTIDE SEQUENCE [LARGE SCALE GENOMIC DNA]</scope>
    <source>
        <strain evidence="1 2">C1-24</strain>
    </source>
</reference>
<name>A0A5A7SI62_9NOCA</name>
<evidence type="ECO:0000313" key="2">
    <source>
        <dbReference type="Proteomes" id="UP000322244"/>
    </source>
</evidence>
<dbReference type="AlphaFoldDB" id="A0A5A7SI62"/>
<dbReference type="Gene3D" id="3.20.20.30">
    <property type="entry name" value="Luciferase-like domain"/>
    <property type="match status" value="1"/>
</dbReference>
<protein>
    <recommendedName>
        <fullName evidence="3">LLM class flavin-dependent oxidoreductase</fullName>
    </recommendedName>
</protein>
<dbReference type="OrthoDB" id="4530034at2"/>
<organism evidence="1 2">
    <name type="scientific">Antrihabitans cavernicola</name>
    <dbReference type="NCBI Taxonomy" id="2495913"/>
    <lineage>
        <taxon>Bacteria</taxon>
        <taxon>Bacillati</taxon>
        <taxon>Actinomycetota</taxon>
        <taxon>Actinomycetes</taxon>
        <taxon>Mycobacteriales</taxon>
        <taxon>Nocardiaceae</taxon>
        <taxon>Antrihabitans</taxon>
    </lineage>
</organism>
<dbReference type="InterPro" id="IPR036661">
    <property type="entry name" value="Luciferase-like_sf"/>
</dbReference>